<keyword evidence="3" id="KW-0687">Ribonucleoprotein</keyword>
<dbReference type="InterPro" id="IPR000206">
    <property type="entry name" value="Ribosomal_bL12"/>
</dbReference>
<dbReference type="OrthoDB" id="250175at2759"/>
<evidence type="ECO:0000313" key="6">
    <source>
        <dbReference type="Proteomes" id="UP000186594"/>
    </source>
</evidence>
<accession>A0A1U7LKZ1</accession>
<comment type="similarity">
    <text evidence="1">Belongs to the bacterial ribosomal protein bL12 family.</text>
</comment>
<keyword evidence="6" id="KW-1185">Reference proteome</keyword>
<dbReference type="GO" id="GO:0006412">
    <property type="term" value="P:translation"/>
    <property type="evidence" value="ECO:0007669"/>
    <property type="project" value="InterPro"/>
</dbReference>
<dbReference type="AlphaFoldDB" id="A0A1U7LKZ1"/>
<dbReference type="InterPro" id="IPR013823">
    <property type="entry name" value="Ribosomal_bL12_C"/>
</dbReference>
<dbReference type="GO" id="GO:0003735">
    <property type="term" value="F:structural constituent of ribosome"/>
    <property type="evidence" value="ECO:0007669"/>
    <property type="project" value="InterPro"/>
</dbReference>
<evidence type="ECO:0000256" key="2">
    <source>
        <dbReference type="ARBA" id="ARBA00022980"/>
    </source>
</evidence>
<dbReference type="Proteomes" id="UP000186594">
    <property type="component" value="Unassembled WGS sequence"/>
</dbReference>
<dbReference type="PANTHER" id="PTHR45987:SF4">
    <property type="entry name" value="LARGE RIBOSOMAL SUBUNIT PROTEIN BL12M"/>
    <property type="match status" value="1"/>
</dbReference>
<proteinExistence type="inferred from homology"/>
<dbReference type="InterPro" id="IPR014719">
    <property type="entry name" value="Ribosomal_bL12_C/ClpS-like"/>
</dbReference>
<dbReference type="STRING" id="1198029.A0A1U7LKZ1"/>
<dbReference type="OMA" id="HIRISWA"/>
<dbReference type="EMBL" id="LXFE01002012">
    <property type="protein sequence ID" value="OLL23263.1"/>
    <property type="molecule type" value="Genomic_DNA"/>
</dbReference>
<name>A0A1U7LKZ1_NEOID</name>
<dbReference type="PANTHER" id="PTHR45987">
    <property type="entry name" value="39S RIBOSOMAL PROTEIN L12"/>
    <property type="match status" value="1"/>
</dbReference>
<organism evidence="5 6">
    <name type="scientific">Neolecta irregularis (strain DAH-3)</name>
    <dbReference type="NCBI Taxonomy" id="1198029"/>
    <lineage>
        <taxon>Eukaryota</taxon>
        <taxon>Fungi</taxon>
        <taxon>Dikarya</taxon>
        <taxon>Ascomycota</taxon>
        <taxon>Taphrinomycotina</taxon>
        <taxon>Neolectales</taxon>
        <taxon>Neolectaceae</taxon>
        <taxon>Neolecta</taxon>
    </lineage>
</organism>
<keyword evidence="2 5" id="KW-0689">Ribosomal protein</keyword>
<evidence type="ECO:0000259" key="4">
    <source>
        <dbReference type="Pfam" id="PF00542"/>
    </source>
</evidence>
<dbReference type="CDD" id="cd00387">
    <property type="entry name" value="Ribosomal_L7_L12"/>
    <property type="match status" value="1"/>
</dbReference>
<comment type="caution">
    <text evidence="5">The sequence shown here is derived from an EMBL/GenBank/DDBJ whole genome shotgun (WGS) entry which is preliminary data.</text>
</comment>
<dbReference type="GO" id="GO:0003729">
    <property type="term" value="F:mRNA binding"/>
    <property type="evidence" value="ECO:0007669"/>
    <property type="project" value="TreeGrafter"/>
</dbReference>
<gene>
    <name evidence="5" type="ORF">NEOLI_000853</name>
</gene>
<protein>
    <submittedName>
        <fullName evidence="5">54S ribosomal protein L12, mitochondrial</fullName>
    </submittedName>
</protein>
<evidence type="ECO:0000256" key="3">
    <source>
        <dbReference type="ARBA" id="ARBA00023274"/>
    </source>
</evidence>
<dbReference type="GO" id="GO:0005762">
    <property type="term" value="C:mitochondrial large ribosomal subunit"/>
    <property type="evidence" value="ECO:0007669"/>
    <property type="project" value="TreeGrafter"/>
</dbReference>
<dbReference type="SUPFAM" id="SSF54736">
    <property type="entry name" value="ClpS-like"/>
    <property type="match status" value="1"/>
</dbReference>
<reference evidence="5 6" key="1">
    <citation type="submission" date="2016-04" db="EMBL/GenBank/DDBJ databases">
        <title>Evolutionary innovation and constraint leading to complex multicellularity in the Ascomycota.</title>
        <authorList>
            <person name="Cisse O."/>
            <person name="Nguyen A."/>
            <person name="Hewitt D.A."/>
            <person name="Jedd G."/>
            <person name="Stajich J.E."/>
        </authorList>
    </citation>
    <scope>NUCLEOTIDE SEQUENCE [LARGE SCALE GENOMIC DNA]</scope>
    <source>
        <strain evidence="5 6">DAH-3</strain>
    </source>
</reference>
<sequence>MKIKLKIQDIALPAAAAPASAPVEAAPEAEKPQEKTMFNVKLEAVDASVKAKIIREVKNLLGLNLVEAKKFVESAPKILKEGVVKEDAEKMKETLTGLGAKVVLE</sequence>
<dbReference type="FunFam" id="3.30.1390.10:FF:000001">
    <property type="entry name" value="50S ribosomal protein L7/L12"/>
    <property type="match status" value="1"/>
</dbReference>
<dbReference type="Gene3D" id="3.30.1390.10">
    <property type="match status" value="1"/>
</dbReference>
<evidence type="ECO:0000313" key="5">
    <source>
        <dbReference type="EMBL" id="OLL23263.1"/>
    </source>
</evidence>
<feature type="domain" description="Large ribosomal subunit protein bL12 C-terminal" evidence="4">
    <location>
        <begin position="38"/>
        <end position="104"/>
    </location>
</feature>
<dbReference type="Pfam" id="PF00542">
    <property type="entry name" value="Ribosomal_L12"/>
    <property type="match status" value="1"/>
</dbReference>
<evidence type="ECO:0000256" key="1">
    <source>
        <dbReference type="ARBA" id="ARBA00007197"/>
    </source>
</evidence>